<proteinExistence type="predicted"/>
<comment type="caution">
    <text evidence="1">The sequence shown here is derived from an EMBL/GenBank/DDBJ whole genome shotgun (WGS) entry which is preliminary data.</text>
</comment>
<gene>
    <name evidence="1" type="ORF">BLNAU_6136</name>
</gene>
<evidence type="ECO:0000313" key="2">
    <source>
        <dbReference type="Proteomes" id="UP001281761"/>
    </source>
</evidence>
<name>A0ABQ9Y558_9EUKA</name>
<keyword evidence="2" id="KW-1185">Reference proteome</keyword>
<sequence length="653" mass="73450">MEIETDSLNRSTDDCFRDSRESASNLNALQQSFLNLDPNSEVSFDDKSTIYRSLVALVKGKYPFDMTLQNKAVQFLESLEPQWSRQDQATKLVTDLVLSSNGSPSSFVESILILLSSSHPTVAAAASSFMSETTNNSSPIIRLQLVDSDLIASVLATVLPQRLPIEGNERIFDNLVRTVVYSVLLASPDNLVDLNITTAIEKANHREMIFQKGVLPSTQFVTFLISNRHILDETLSNSFLNLLHAFIQIAPYHLPTLQFVLASPIAMALSSYLSVVEENYITSFLLLGMRHSFTDFITSGTEVRAPGKRMIQALMSEGFEDTLEQILMNNQDGDFGFKLTLHYQGTRIATFFLSSVHQHLTKTDLQHRVDPSEFLHFDPNSDLTIEHKSALYRDLVSLIRDNFDFDDALQNKTVSFLKALEPQPFQRSIADRLITQLVPTSDGSPAAFIDSFCVLLSSLHSTIVAATLSFLHATFSFSTEAHRVLLLQTDFVPKLLAMLQPQALPLSGNESLFTVLNTILLLSMRLMNSSTVRVLRNAGPSDLHNRCDLIFQRVLQPSSQYLSFLCRHHYLITSRFPAIGFAVLVDTLLEISPYHRPTLDFVLASPIVLTWSSCVSFDEHFLHFYDSLPHICSSLEEWKKQDPVVRQSRQRMT</sequence>
<protein>
    <submittedName>
        <fullName evidence="1">Uncharacterized protein</fullName>
    </submittedName>
</protein>
<evidence type="ECO:0000313" key="1">
    <source>
        <dbReference type="EMBL" id="KAK2958887.1"/>
    </source>
</evidence>
<accession>A0ABQ9Y558</accession>
<dbReference type="Proteomes" id="UP001281761">
    <property type="component" value="Unassembled WGS sequence"/>
</dbReference>
<dbReference type="EMBL" id="JARBJD010000034">
    <property type="protein sequence ID" value="KAK2958887.1"/>
    <property type="molecule type" value="Genomic_DNA"/>
</dbReference>
<reference evidence="1 2" key="1">
    <citation type="journal article" date="2022" name="bioRxiv">
        <title>Genomics of Preaxostyla Flagellates Illuminates Evolutionary Transitions and the Path Towards Mitochondrial Loss.</title>
        <authorList>
            <person name="Novak L.V.F."/>
            <person name="Treitli S.C."/>
            <person name="Pyrih J."/>
            <person name="Halakuc P."/>
            <person name="Pipaliya S.V."/>
            <person name="Vacek V."/>
            <person name="Brzon O."/>
            <person name="Soukal P."/>
            <person name="Eme L."/>
            <person name="Dacks J.B."/>
            <person name="Karnkowska A."/>
            <person name="Elias M."/>
            <person name="Hampl V."/>
        </authorList>
    </citation>
    <scope>NUCLEOTIDE SEQUENCE [LARGE SCALE GENOMIC DNA]</scope>
    <source>
        <strain evidence="1">NAU3</strain>
        <tissue evidence="1">Gut</tissue>
    </source>
</reference>
<organism evidence="1 2">
    <name type="scientific">Blattamonas nauphoetae</name>
    <dbReference type="NCBI Taxonomy" id="2049346"/>
    <lineage>
        <taxon>Eukaryota</taxon>
        <taxon>Metamonada</taxon>
        <taxon>Preaxostyla</taxon>
        <taxon>Oxymonadida</taxon>
        <taxon>Blattamonas</taxon>
    </lineage>
</organism>